<gene>
    <name evidence="2" type="primary">clpS</name>
    <name evidence="2" type="ORF">KDA_26910</name>
</gene>
<protein>
    <submittedName>
        <fullName evidence="2">ATP-dependent Clp protease adaptor ClpS</fullName>
    </submittedName>
</protein>
<dbReference type="GO" id="GO:0008233">
    <property type="term" value="F:peptidase activity"/>
    <property type="evidence" value="ECO:0007669"/>
    <property type="project" value="UniProtKB-KW"/>
</dbReference>
<dbReference type="AlphaFoldDB" id="A0A402B7A5"/>
<dbReference type="GO" id="GO:0006508">
    <property type="term" value="P:proteolysis"/>
    <property type="evidence" value="ECO:0007669"/>
    <property type="project" value="UniProtKB-KW"/>
</dbReference>
<dbReference type="OrthoDB" id="162238at2"/>
<keyword evidence="3" id="KW-1185">Reference proteome</keyword>
<comment type="caution">
    <text evidence="2">The sequence shown here is derived from an EMBL/GenBank/DDBJ whole genome shotgun (WGS) entry which is preliminary data.</text>
</comment>
<proteinExistence type="predicted"/>
<dbReference type="GO" id="GO:0030163">
    <property type="term" value="P:protein catabolic process"/>
    <property type="evidence" value="ECO:0007669"/>
    <property type="project" value="InterPro"/>
</dbReference>
<dbReference type="EMBL" id="BIFT01000001">
    <property type="protein sequence ID" value="GCE27207.1"/>
    <property type="molecule type" value="Genomic_DNA"/>
</dbReference>
<evidence type="ECO:0000259" key="1">
    <source>
        <dbReference type="Pfam" id="PF02617"/>
    </source>
</evidence>
<reference evidence="3" key="1">
    <citation type="submission" date="2018-12" db="EMBL/GenBank/DDBJ databases">
        <title>Tengunoibacter tsumagoiensis gen. nov., sp. nov., Dictyobacter kobayashii sp. nov., D. alpinus sp. nov., and D. joshuensis sp. nov. and description of Dictyobacteraceae fam. nov. within the order Ktedonobacterales isolated from Tengu-no-mugimeshi.</title>
        <authorList>
            <person name="Wang C.M."/>
            <person name="Zheng Y."/>
            <person name="Sakai Y."/>
            <person name="Toyoda A."/>
            <person name="Minakuchi Y."/>
            <person name="Abe K."/>
            <person name="Yokota A."/>
            <person name="Yabe S."/>
        </authorList>
    </citation>
    <scope>NUCLEOTIDE SEQUENCE [LARGE SCALE GENOMIC DNA]</scope>
    <source>
        <strain evidence="3">Uno16</strain>
    </source>
</reference>
<dbReference type="PANTHER" id="PTHR33473:SF19">
    <property type="entry name" value="ATP-DEPENDENT CLP PROTEASE ADAPTER PROTEIN CLPS"/>
    <property type="match status" value="1"/>
</dbReference>
<dbReference type="Gene3D" id="3.30.1390.10">
    <property type="match status" value="1"/>
</dbReference>
<dbReference type="RefSeq" id="WP_126627582.1">
    <property type="nucleotide sequence ID" value="NZ_BIFT01000001.1"/>
</dbReference>
<dbReference type="SUPFAM" id="SSF54736">
    <property type="entry name" value="ClpS-like"/>
    <property type="match status" value="1"/>
</dbReference>
<dbReference type="InterPro" id="IPR014719">
    <property type="entry name" value="Ribosomal_bL12_C/ClpS-like"/>
</dbReference>
<evidence type="ECO:0000313" key="3">
    <source>
        <dbReference type="Proteomes" id="UP000287171"/>
    </source>
</evidence>
<feature type="domain" description="Adaptor protein ClpS core" evidence="1">
    <location>
        <begin position="27"/>
        <end position="93"/>
    </location>
</feature>
<name>A0A402B7A5_9CHLR</name>
<organism evidence="2 3">
    <name type="scientific">Dictyobacter alpinus</name>
    <dbReference type="NCBI Taxonomy" id="2014873"/>
    <lineage>
        <taxon>Bacteria</taxon>
        <taxon>Bacillati</taxon>
        <taxon>Chloroflexota</taxon>
        <taxon>Ktedonobacteria</taxon>
        <taxon>Ktedonobacterales</taxon>
        <taxon>Dictyobacteraceae</taxon>
        <taxon>Dictyobacter</taxon>
    </lineage>
</organism>
<evidence type="ECO:0000313" key="2">
    <source>
        <dbReference type="EMBL" id="GCE27207.1"/>
    </source>
</evidence>
<keyword evidence="2" id="KW-0645">Protease</keyword>
<keyword evidence="2" id="KW-0378">Hydrolase</keyword>
<accession>A0A402B7A5</accession>
<sequence>MSKDQWTITRFQVKPEEIVLNRTKLLPPYKVIVHNDDYNEMNYVIFALVHAVNTLTIPEAEHIMLTAHLNGQAIVVICPREVAEYYQERLLSYQLTATIEPE</sequence>
<dbReference type="Proteomes" id="UP000287171">
    <property type="component" value="Unassembled WGS sequence"/>
</dbReference>
<dbReference type="PANTHER" id="PTHR33473">
    <property type="entry name" value="ATP-DEPENDENT CLP PROTEASE ADAPTER PROTEIN CLPS1, CHLOROPLASTIC"/>
    <property type="match status" value="1"/>
</dbReference>
<dbReference type="Pfam" id="PF02617">
    <property type="entry name" value="ClpS"/>
    <property type="match status" value="1"/>
</dbReference>
<dbReference type="InterPro" id="IPR022935">
    <property type="entry name" value="ClpS"/>
</dbReference>
<dbReference type="InterPro" id="IPR003769">
    <property type="entry name" value="ClpS_core"/>
</dbReference>